<name>A0ABX8AXG8_9BACT</name>
<proteinExistence type="predicted"/>
<evidence type="ECO:0000313" key="3">
    <source>
        <dbReference type="Proteomes" id="UP000677668"/>
    </source>
</evidence>
<dbReference type="SMART" id="SM00881">
    <property type="entry name" value="CoA_binding"/>
    <property type="match status" value="1"/>
</dbReference>
<dbReference type="PANTHER" id="PTHR33303">
    <property type="entry name" value="CYTOPLASMIC PROTEIN-RELATED"/>
    <property type="match status" value="1"/>
</dbReference>
<dbReference type="InterPro" id="IPR036291">
    <property type="entry name" value="NAD(P)-bd_dom_sf"/>
</dbReference>
<keyword evidence="3" id="KW-1185">Reference proteome</keyword>
<dbReference type="RefSeq" id="WP_211421757.1">
    <property type="nucleotide sequence ID" value="NZ_CP072642.1"/>
</dbReference>
<reference evidence="2 3" key="1">
    <citation type="submission" date="2021-03" db="EMBL/GenBank/DDBJ databases">
        <title>Genomic and phenotypic characterization of Chloracidobacterium isolates provides evidence for multiple species.</title>
        <authorList>
            <person name="Saini M.K."/>
            <person name="Costas A.M.G."/>
            <person name="Tank M."/>
            <person name="Bryant D.A."/>
        </authorList>
    </citation>
    <scope>NUCLEOTIDE SEQUENCE [LARGE SCALE GENOMIC DNA]</scope>
    <source>
        <strain evidence="2 3">N</strain>
    </source>
</reference>
<gene>
    <name evidence="2" type="ORF">J8C05_08285</name>
</gene>
<dbReference type="Pfam" id="PF13380">
    <property type="entry name" value="CoA_binding_2"/>
    <property type="match status" value="1"/>
</dbReference>
<organism evidence="2 3">
    <name type="scientific">Chloracidobacterium sp. N</name>
    <dbReference type="NCBI Taxonomy" id="2821540"/>
    <lineage>
        <taxon>Bacteria</taxon>
        <taxon>Pseudomonadati</taxon>
        <taxon>Acidobacteriota</taxon>
        <taxon>Terriglobia</taxon>
        <taxon>Terriglobales</taxon>
        <taxon>Acidobacteriaceae</taxon>
        <taxon>Chloracidobacterium</taxon>
        <taxon>Chloracidobacterium aggregatum</taxon>
    </lineage>
</organism>
<dbReference type="EMBL" id="CP072642">
    <property type="protein sequence ID" value="QUV93369.1"/>
    <property type="molecule type" value="Genomic_DNA"/>
</dbReference>
<evidence type="ECO:0000313" key="2">
    <source>
        <dbReference type="EMBL" id="QUV93369.1"/>
    </source>
</evidence>
<dbReference type="Proteomes" id="UP000677668">
    <property type="component" value="Chromosome 1"/>
</dbReference>
<evidence type="ECO:0000259" key="1">
    <source>
        <dbReference type="SMART" id="SM00881"/>
    </source>
</evidence>
<feature type="domain" description="CoA-binding" evidence="1">
    <location>
        <begin position="20"/>
        <end position="112"/>
    </location>
</feature>
<dbReference type="InterPro" id="IPR003781">
    <property type="entry name" value="CoA-bd"/>
</dbReference>
<dbReference type="Gene3D" id="3.40.50.720">
    <property type="entry name" value="NAD(P)-binding Rossmann-like Domain"/>
    <property type="match status" value="1"/>
</dbReference>
<accession>A0ABX8AXG8</accession>
<sequence length="141" mass="15738">MTDHFSVADFQRAADIAWILEHCRRIAVVGLSSKPDRASHGVSRFMLEWGYDITPVNPMEVTVFGRPSYPDLASIPGEVDLVNVFRRPEDVPPIVEAAIDKGAKALWLQLGVVHPSVQRAREAGLRVVVDRCLMIERQHLG</sequence>
<protein>
    <submittedName>
        <fullName evidence="2">CoA-binding protein</fullName>
    </submittedName>
</protein>
<dbReference type="SUPFAM" id="SSF51735">
    <property type="entry name" value="NAD(P)-binding Rossmann-fold domains"/>
    <property type="match status" value="1"/>
</dbReference>
<dbReference type="PANTHER" id="PTHR33303:SF2">
    <property type="entry name" value="COA-BINDING DOMAIN-CONTAINING PROTEIN"/>
    <property type="match status" value="1"/>
</dbReference>